<keyword evidence="7 10" id="KW-1133">Transmembrane helix</keyword>
<dbReference type="GO" id="GO:0005304">
    <property type="term" value="F:L-valine transmembrane transporter activity"/>
    <property type="evidence" value="ECO:0007669"/>
    <property type="project" value="TreeGrafter"/>
</dbReference>
<feature type="transmembrane region" description="Helical" evidence="10">
    <location>
        <begin position="57"/>
        <end position="79"/>
    </location>
</feature>
<keyword evidence="5 10" id="KW-0812">Transmembrane</keyword>
<dbReference type="PANTHER" id="PTHR11795">
    <property type="entry name" value="BRANCHED-CHAIN AMINO ACID TRANSPORT SYSTEM PERMEASE PROTEIN LIVH"/>
    <property type="match status" value="1"/>
</dbReference>
<evidence type="ECO:0000256" key="10">
    <source>
        <dbReference type="SAM" id="Phobius"/>
    </source>
</evidence>
<sequence length="373" mass="38071">MGTTESSIVDSARARPGLLLVALLGGLLLVDLAAKLAGVDLGPIGGALSADRLGSNLWSGVVIGLVIGLAGIGLSMTYSILSFANFSHGDLLSTGAFTGWGVAFLIAGFGDVPLRALLTVGDAGSATPGDIGAHVLSTPLAILVGLLAAFAVTAVVALALDRAFYKPMRDRDGISILIASIGAALIVRYVIQFVYGSDRRGVTASVEASNLAFGPLGISVNAHDLTIAVAALGLMLAMHFMLQRTKLGTAMRAMADNKDLALVTGIPAERVVTATWIIGGGLAGASGYLYVLLRGTIQFDFGWLLLLLIFAAVILGGIGSVYGAIAGGLVIGIVFTTSTIWIPSDFNEAAAFAVMIVMLLLRPEGLFGGVSTA</sequence>
<evidence type="ECO:0000256" key="1">
    <source>
        <dbReference type="ARBA" id="ARBA00004651"/>
    </source>
</evidence>
<evidence type="ECO:0000256" key="5">
    <source>
        <dbReference type="ARBA" id="ARBA00022692"/>
    </source>
</evidence>
<feature type="transmembrane region" description="Helical" evidence="10">
    <location>
        <begin position="297"/>
        <end position="315"/>
    </location>
</feature>
<dbReference type="InterPro" id="IPR001851">
    <property type="entry name" value="ABC_transp_permease"/>
</dbReference>
<keyword evidence="8 10" id="KW-0472">Membrane</keyword>
<reference evidence="11 12" key="1">
    <citation type="journal article" date="2015" name="Genome Announc.">
        <title>Draft genome sequence of a Halorubrum H3 strain isolated from the burlinskoye salt lake (Altai Krai, Russia).</title>
        <authorList>
            <person name="Rozanov A.S."/>
            <person name="Bryanskaya A.V."/>
            <person name="Malup T.K."/>
            <person name="Kotenko A.V."/>
            <person name="Peltek S.E."/>
        </authorList>
    </citation>
    <scope>NUCLEOTIDE SEQUENCE [LARGE SCALE GENOMIC DNA]</scope>
    <source>
        <strain evidence="11 12">H3</strain>
    </source>
</reference>
<feature type="transmembrane region" description="Helical" evidence="10">
    <location>
        <begin position="349"/>
        <end position="370"/>
    </location>
</feature>
<proteinExistence type="inferred from homology"/>
<evidence type="ECO:0000256" key="7">
    <source>
        <dbReference type="ARBA" id="ARBA00022989"/>
    </source>
</evidence>
<dbReference type="RefSeq" id="WP_050025568.1">
    <property type="nucleotide sequence ID" value="NZ_JNFH02000048.1"/>
</dbReference>
<feature type="transmembrane region" description="Helical" evidence="10">
    <location>
        <begin position="172"/>
        <end position="191"/>
    </location>
</feature>
<dbReference type="GO" id="GO:1903806">
    <property type="term" value="P:L-isoleucine import across plasma membrane"/>
    <property type="evidence" value="ECO:0007669"/>
    <property type="project" value="TreeGrafter"/>
</dbReference>
<evidence type="ECO:0000313" key="12">
    <source>
        <dbReference type="Proteomes" id="UP000053331"/>
    </source>
</evidence>
<dbReference type="CDD" id="cd06582">
    <property type="entry name" value="TM_PBP1_LivH_like"/>
    <property type="match status" value="1"/>
</dbReference>
<dbReference type="GO" id="GO:0015192">
    <property type="term" value="F:L-phenylalanine transmembrane transporter activity"/>
    <property type="evidence" value="ECO:0007669"/>
    <property type="project" value="TreeGrafter"/>
</dbReference>
<feature type="transmembrane region" description="Helical" evidence="10">
    <location>
        <begin position="91"/>
        <end position="110"/>
    </location>
</feature>
<dbReference type="GO" id="GO:0015188">
    <property type="term" value="F:L-isoleucine transmembrane transporter activity"/>
    <property type="evidence" value="ECO:0007669"/>
    <property type="project" value="TreeGrafter"/>
</dbReference>
<comment type="caution">
    <text evidence="11">The sequence shown here is derived from an EMBL/GenBank/DDBJ whole genome shotgun (WGS) entry which is preliminary data.</text>
</comment>
<keyword evidence="2" id="KW-0813">Transport</keyword>
<keyword evidence="6" id="KW-0029">Amino-acid transport</keyword>
<dbReference type="GO" id="GO:0015190">
    <property type="term" value="F:L-leucine transmembrane transporter activity"/>
    <property type="evidence" value="ECO:0007669"/>
    <property type="project" value="TreeGrafter"/>
</dbReference>
<dbReference type="InterPro" id="IPR052157">
    <property type="entry name" value="BCAA_transport_permease"/>
</dbReference>
<dbReference type="GO" id="GO:0005886">
    <property type="term" value="C:plasma membrane"/>
    <property type="evidence" value="ECO:0007669"/>
    <property type="project" value="UniProtKB-SubCell"/>
</dbReference>
<evidence type="ECO:0000256" key="9">
    <source>
        <dbReference type="ARBA" id="ARBA00037998"/>
    </source>
</evidence>
<dbReference type="GO" id="GO:0042941">
    <property type="term" value="P:D-alanine transmembrane transport"/>
    <property type="evidence" value="ECO:0007669"/>
    <property type="project" value="TreeGrafter"/>
</dbReference>
<feature type="transmembrane region" description="Helical" evidence="10">
    <location>
        <begin position="322"/>
        <end position="343"/>
    </location>
</feature>
<dbReference type="Pfam" id="PF02653">
    <property type="entry name" value="BPD_transp_2"/>
    <property type="match status" value="1"/>
</dbReference>
<keyword evidence="4" id="KW-0997">Cell inner membrane</keyword>
<dbReference type="AlphaFoldDB" id="A0A0F8CKN8"/>
<gene>
    <name evidence="11" type="ORF">FK85_28315</name>
</gene>
<dbReference type="OrthoDB" id="306240at2157"/>
<dbReference type="Proteomes" id="UP000053331">
    <property type="component" value="Unassembled WGS sequence"/>
</dbReference>
<evidence type="ECO:0000256" key="3">
    <source>
        <dbReference type="ARBA" id="ARBA00022475"/>
    </source>
</evidence>
<evidence type="ECO:0000313" key="11">
    <source>
        <dbReference type="EMBL" id="KKF39462.1"/>
    </source>
</evidence>
<organism evidence="11 12">
    <name type="scientific">Halorubrum saccharovorum</name>
    <dbReference type="NCBI Taxonomy" id="2248"/>
    <lineage>
        <taxon>Archaea</taxon>
        <taxon>Methanobacteriati</taxon>
        <taxon>Methanobacteriota</taxon>
        <taxon>Stenosarchaea group</taxon>
        <taxon>Halobacteria</taxon>
        <taxon>Halobacteriales</taxon>
        <taxon>Haloferacaceae</taxon>
        <taxon>Halorubrum</taxon>
    </lineage>
</organism>
<feature type="transmembrane region" description="Helical" evidence="10">
    <location>
        <begin position="140"/>
        <end position="160"/>
    </location>
</feature>
<feature type="transmembrane region" description="Helical" evidence="10">
    <location>
        <begin position="225"/>
        <end position="242"/>
    </location>
</feature>
<dbReference type="GO" id="GO:0015808">
    <property type="term" value="P:L-alanine transport"/>
    <property type="evidence" value="ECO:0007669"/>
    <property type="project" value="TreeGrafter"/>
</dbReference>
<evidence type="ECO:0000256" key="2">
    <source>
        <dbReference type="ARBA" id="ARBA00022448"/>
    </source>
</evidence>
<keyword evidence="12" id="KW-1185">Reference proteome</keyword>
<feature type="transmembrane region" description="Helical" evidence="10">
    <location>
        <begin position="271"/>
        <end position="291"/>
    </location>
</feature>
<evidence type="ECO:0000256" key="8">
    <source>
        <dbReference type="ARBA" id="ARBA00023136"/>
    </source>
</evidence>
<comment type="similarity">
    <text evidence="9">Belongs to the binding-protein-dependent transport system permease family. LivHM subfamily.</text>
</comment>
<keyword evidence="3" id="KW-1003">Cell membrane</keyword>
<protein>
    <submittedName>
        <fullName evidence="11">Branched-chain amino acid ABC transporter permease</fullName>
    </submittedName>
</protein>
<name>A0A0F8CKN8_9EURY</name>
<comment type="subcellular location">
    <subcellularLocation>
        <location evidence="1">Cell membrane</location>
        <topology evidence="1">Multi-pass membrane protein</topology>
    </subcellularLocation>
</comment>
<accession>A0A0F8CKN8</accession>
<evidence type="ECO:0000256" key="4">
    <source>
        <dbReference type="ARBA" id="ARBA00022519"/>
    </source>
</evidence>
<dbReference type="PANTHER" id="PTHR11795:SF371">
    <property type="entry name" value="HIGH-AFFINITY BRANCHED-CHAIN AMINO ACID TRANSPORT SYSTEM PERMEASE PROTEIN LIVH"/>
    <property type="match status" value="1"/>
</dbReference>
<evidence type="ECO:0000256" key="6">
    <source>
        <dbReference type="ARBA" id="ARBA00022970"/>
    </source>
</evidence>
<dbReference type="EMBL" id="JNFH02000048">
    <property type="protein sequence ID" value="KKF39462.1"/>
    <property type="molecule type" value="Genomic_DNA"/>
</dbReference>